<comment type="caution">
    <text evidence="4">The sequence shown here is derived from an EMBL/GenBank/DDBJ whole genome shotgun (WGS) entry which is preliminary data.</text>
</comment>
<dbReference type="Pfam" id="PF00293">
    <property type="entry name" value="NUDIX"/>
    <property type="match status" value="1"/>
</dbReference>
<organism evidence="4 5">
    <name type="scientific">Thalassotalea litorea</name>
    <dbReference type="NCBI Taxonomy" id="2020715"/>
    <lineage>
        <taxon>Bacteria</taxon>
        <taxon>Pseudomonadati</taxon>
        <taxon>Pseudomonadota</taxon>
        <taxon>Gammaproteobacteria</taxon>
        <taxon>Alteromonadales</taxon>
        <taxon>Colwelliaceae</taxon>
        <taxon>Thalassotalea</taxon>
    </lineage>
</organism>
<reference evidence="4 5" key="1">
    <citation type="submission" date="2019-05" db="EMBL/GenBank/DDBJ databases">
        <title>Genome sequences of Thalassotalea litorea 1K03283.</title>
        <authorList>
            <person name="Zhang D."/>
        </authorList>
    </citation>
    <scope>NUCLEOTIDE SEQUENCE [LARGE SCALE GENOMIC DNA]</scope>
    <source>
        <strain evidence="4 5">MCCC 1K03283</strain>
    </source>
</reference>
<dbReference type="EMBL" id="VCBC01000010">
    <property type="protein sequence ID" value="TLU64724.1"/>
    <property type="molecule type" value="Genomic_DNA"/>
</dbReference>
<dbReference type="InterPro" id="IPR015797">
    <property type="entry name" value="NUDIX_hydrolase-like_dom_sf"/>
</dbReference>
<evidence type="ECO:0000313" key="4">
    <source>
        <dbReference type="EMBL" id="TLU64724.1"/>
    </source>
</evidence>
<dbReference type="PROSITE" id="PS00893">
    <property type="entry name" value="NUDIX_BOX"/>
    <property type="match status" value="1"/>
</dbReference>
<protein>
    <submittedName>
        <fullName evidence="4">ADP compounds hydrolase NudE</fullName>
    </submittedName>
</protein>
<proteinExistence type="predicted"/>
<dbReference type="Proteomes" id="UP000307790">
    <property type="component" value="Unassembled WGS sequence"/>
</dbReference>
<dbReference type="PANTHER" id="PTHR11839:SF12">
    <property type="entry name" value="ADP COMPOUNDS HYDROLASE NUDE"/>
    <property type="match status" value="1"/>
</dbReference>
<dbReference type="GO" id="GO:0019693">
    <property type="term" value="P:ribose phosphate metabolic process"/>
    <property type="evidence" value="ECO:0007669"/>
    <property type="project" value="TreeGrafter"/>
</dbReference>
<keyword evidence="5" id="KW-1185">Reference proteome</keyword>
<evidence type="ECO:0000313" key="5">
    <source>
        <dbReference type="Proteomes" id="UP000307790"/>
    </source>
</evidence>
<dbReference type="GO" id="GO:0005829">
    <property type="term" value="C:cytosol"/>
    <property type="evidence" value="ECO:0007669"/>
    <property type="project" value="TreeGrafter"/>
</dbReference>
<dbReference type="CDD" id="cd24156">
    <property type="entry name" value="NUDIX_ADPRase_NudE"/>
    <property type="match status" value="1"/>
</dbReference>
<dbReference type="PANTHER" id="PTHR11839">
    <property type="entry name" value="UDP/ADP-SUGAR PYROPHOSPHATASE"/>
    <property type="match status" value="1"/>
</dbReference>
<accession>A0A5R9IGR0</accession>
<dbReference type="RefSeq" id="WP_138320220.1">
    <property type="nucleotide sequence ID" value="NZ_VCBC01000010.1"/>
</dbReference>
<evidence type="ECO:0000256" key="2">
    <source>
        <dbReference type="ARBA" id="ARBA00022801"/>
    </source>
</evidence>
<keyword evidence="2 4" id="KW-0378">Hydrolase</keyword>
<feature type="domain" description="Nudix hydrolase" evidence="3">
    <location>
        <begin position="48"/>
        <end position="178"/>
    </location>
</feature>
<dbReference type="PROSITE" id="PS51462">
    <property type="entry name" value="NUDIX"/>
    <property type="match status" value="1"/>
</dbReference>
<dbReference type="AlphaFoldDB" id="A0A5R9IGR0"/>
<comment type="cofactor">
    <cofactor evidence="1">
        <name>Mg(2+)</name>
        <dbReference type="ChEBI" id="CHEBI:18420"/>
    </cofactor>
</comment>
<dbReference type="SUPFAM" id="SSF55811">
    <property type="entry name" value="Nudix"/>
    <property type="match status" value="1"/>
</dbReference>
<evidence type="ECO:0000256" key="1">
    <source>
        <dbReference type="ARBA" id="ARBA00001946"/>
    </source>
</evidence>
<dbReference type="GO" id="GO:0019144">
    <property type="term" value="F:ADP-sugar diphosphatase activity"/>
    <property type="evidence" value="ECO:0007669"/>
    <property type="project" value="TreeGrafter"/>
</dbReference>
<dbReference type="NCBIfam" id="NF008736">
    <property type="entry name" value="PRK11762.1"/>
    <property type="match status" value="1"/>
</dbReference>
<name>A0A5R9IGR0_9GAMM</name>
<dbReference type="FunFam" id="3.90.79.10:FF:000006">
    <property type="entry name" value="ADP compounds hydrolase NudE"/>
    <property type="match status" value="1"/>
</dbReference>
<dbReference type="GO" id="GO:0006753">
    <property type="term" value="P:nucleoside phosphate metabolic process"/>
    <property type="evidence" value="ECO:0007669"/>
    <property type="project" value="TreeGrafter"/>
</dbReference>
<gene>
    <name evidence="4" type="primary">nudE</name>
    <name evidence="4" type="ORF">FE810_11445</name>
</gene>
<dbReference type="Gene3D" id="3.90.79.10">
    <property type="entry name" value="Nucleoside Triphosphate Pyrophosphohydrolase"/>
    <property type="match status" value="1"/>
</dbReference>
<dbReference type="OrthoDB" id="9806150at2"/>
<evidence type="ECO:0000259" key="3">
    <source>
        <dbReference type="PROSITE" id="PS51462"/>
    </source>
</evidence>
<dbReference type="InterPro" id="IPR000086">
    <property type="entry name" value="NUDIX_hydrolase_dom"/>
</dbReference>
<dbReference type="InterPro" id="IPR020084">
    <property type="entry name" value="NUDIX_hydrolase_CS"/>
</dbReference>
<sequence>MDKSKHKQLPEIVACKEVARSRLVAVEQVDLKFSNGAERCFEKIKGSGQGAVMVVPLLDADTLLLIREYCAGTHNYQLGFPKGLVDPGEQPQQAANRELQEEVGFGAHGWTHLHQVCMAPAFFNAKMDIFIAKDLFASVLEGDEPEPLEVVQWPLSDYKSLLAQTDFTEARSIAALLLLKDFLEVPDDK</sequence>